<proteinExistence type="predicted"/>
<reference evidence="2 3" key="1">
    <citation type="journal article" date="2015" name="Proc. Natl. Acad. Sci. U.S.A.">
        <title>Expanded metabolic versatility of ubiquitous nitrite-oxidizing bacteria from the genus Nitrospira.</title>
        <authorList>
            <person name="Koch H."/>
            <person name="Lucker S."/>
            <person name="Albertsen M."/>
            <person name="Kitzinger K."/>
            <person name="Herbold C."/>
            <person name="Spieck E."/>
            <person name="Nielsen P.H."/>
            <person name="Wagner M."/>
            <person name="Daims H."/>
        </authorList>
    </citation>
    <scope>NUCLEOTIDE SEQUENCE [LARGE SCALE GENOMIC DNA]</scope>
    <source>
        <strain evidence="2 3">NSP M-1</strain>
    </source>
</reference>
<protein>
    <submittedName>
        <fullName evidence="2">Uncharacterized protein</fullName>
    </submittedName>
</protein>
<dbReference type="OrthoDB" id="118663at2"/>
<dbReference type="KEGG" id="nmv:NITMOv2_0729"/>
<feature type="region of interest" description="Disordered" evidence="1">
    <location>
        <begin position="1"/>
        <end position="21"/>
    </location>
</feature>
<evidence type="ECO:0000256" key="1">
    <source>
        <dbReference type="SAM" id="MobiDB-lite"/>
    </source>
</evidence>
<dbReference type="AlphaFoldDB" id="A0A0K2G8A3"/>
<gene>
    <name evidence="2" type="ORF">NITMOv2_0729</name>
</gene>
<sequence length="131" mass="14439">MTDTKNHTTAAPSGSLHGRVFTPRSPQELIEAIELAFDYRGDVTVELKTGEAVFGYLFNRAAQDGRCWMDLFPASNAGVRRIYYDEVASIAFSGEDTASGKSWEQWVAKKESERKLEAARIAAAAQARGHL</sequence>
<keyword evidence="3" id="KW-1185">Reference proteome</keyword>
<dbReference type="EMBL" id="CP011801">
    <property type="protein sequence ID" value="ALA57165.1"/>
    <property type="molecule type" value="Genomic_DNA"/>
</dbReference>
<dbReference type="Proteomes" id="UP000069205">
    <property type="component" value="Chromosome"/>
</dbReference>
<evidence type="ECO:0000313" key="2">
    <source>
        <dbReference type="EMBL" id="ALA57165.1"/>
    </source>
</evidence>
<evidence type="ECO:0000313" key="3">
    <source>
        <dbReference type="Proteomes" id="UP000069205"/>
    </source>
</evidence>
<dbReference type="STRING" id="42253.NITMOv2_0729"/>
<organism evidence="2 3">
    <name type="scientific">Nitrospira moscoviensis</name>
    <dbReference type="NCBI Taxonomy" id="42253"/>
    <lineage>
        <taxon>Bacteria</taxon>
        <taxon>Pseudomonadati</taxon>
        <taxon>Nitrospirota</taxon>
        <taxon>Nitrospiria</taxon>
        <taxon>Nitrospirales</taxon>
        <taxon>Nitrospiraceae</taxon>
        <taxon>Nitrospira</taxon>
    </lineage>
</organism>
<name>A0A0K2G8A3_NITMO</name>
<accession>A0A0K2G8A3</accession>
<dbReference type="PATRIC" id="fig|42253.5.peg.722"/>
<dbReference type="RefSeq" id="WP_053378550.1">
    <property type="nucleotide sequence ID" value="NZ_CP011801.1"/>
</dbReference>